<dbReference type="SUPFAM" id="SSF48452">
    <property type="entry name" value="TPR-like"/>
    <property type="match status" value="1"/>
</dbReference>
<gene>
    <name evidence="1" type="ORF">NCTC6754_05668</name>
</gene>
<dbReference type="InterPro" id="IPR011990">
    <property type="entry name" value="TPR-like_helical_dom_sf"/>
</dbReference>
<organism evidence="1 2">
    <name type="scientific">Salmonella enterica I</name>
    <dbReference type="NCBI Taxonomy" id="59201"/>
    <lineage>
        <taxon>Bacteria</taxon>
        <taxon>Pseudomonadati</taxon>
        <taxon>Pseudomonadota</taxon>
        <taxon>Gammaproteobacteria</taxon>
        <taxon>Enterobacterales</taxon>
        <taxon>Enterobacteriaceae</taxon>
        <taxon>Salmonella</taxon>
    </lineage>
</organism>
<reference evidence="1 2" key="1">
    <citation type="submission" date="2018-12" db="EMBL/GenBank/DDBJ databases">
        <authorList>
            <consortium name="Pathogen Informatics"/>
        </authorList>
    </citation>
    <scope>NUCLEOTIDE SEQUENCE [LARGE SCALE GENOMIC DNA]</scope>
    <source>
        <strain evidence="1 2">NCTC6754</strain>
    </source>
</reference>
<dbReference type="EMBL" id="LR134190">
    <property type="protein sequence ID" value="VEB58938.1"/>
    <property type="molecule type" value="Genomic_DNA"/>
</dbReference>
<name>A0A447U2E5_SALET</name>
<sequence length="136" mass="15454">MSQGVNFLLSNQQDKAVDLFLDMLKEGYGQPLRLISLSVICFAHAAKSIAAIRIHQTLMESASLTYEQRLLAVQQLGRDYMAAGLYDRAEDMFNQLTDETEFRVGALQQLLQIYQLTSDWQKAIEVAERLVKLGKR</sequence>
<evidence type="ECO:0000313" key="1">
    <source>
        <dbReference type="EMBL" id="VEB58938.1"/>
    </source>
</evidence>
<dbReference type="AlphaFoldDB" id="A0A447U2E5"/>
<proteinExistence type="predicted"/>
<dbReference type="Gene3D" id="1.25.40.10">
    <property type="entry name" value="Tetratricopeptide repeat domain"/>
    <property type="match status" value="1"/>
</dbReference>
<dbReference type="Proteomes" id="UP000269208">
    <property type="component" value="Chromosome"/>
</dbReference>
<protein>
    <submittedName>
        <fullName evidence="1">Tetratricopeptide repeat protein</fullName>
    </submittedName>
</protein>
<accession>A0A447U2E5</accession>
<evidence type="ECO:0000313" key="2">
    <source>
        <dbReference type="Proteomes" id="UP000269208"/>
    </source>
</evidence>